<dbReference type="Pfam" id="PF13551">
    <property type="entry name" value="HTH_29"/>
    <property type="match status" value="1"/>
</dbReference>
<keyword evidence="2" id="KW-1185">Reference proteome</keyword>
<name>A0A1H0VLB6_9BACT</name>
<sequence>MIEENLTTKALKPSVYWLYSIVVAGESLETVTKALGFTRTVIYQWIAKYREGGIDALYSRKAPGKQLQKLYRIIVE</sequence>
<dbReference type="InterPro" id="IPR010921">
    <property type="entry name" value="Trp_repressor/repl_initiator"/>
</dbReference>
<reference evidence="1 2" key="1">
    <citation type="submission" date="2016-10" db="EMBL/GenBank/DDBJ databases">
        <authorList>
            <person name="de Groot N.N."/>
        </authorList>
    </citation>
    <scope>NUCLEOTIDE SEQUENCE [LARGE SCALE GENOMIC DNA]</scope>
    <source>
        <strain evidence="1 2">DSM 12130</strain>
    </source>
</reference>
<organism evidence="1 2">
    <name type="scientific">Desulforhopalus singaporensis</name>
    <dbReference type="NCBI Taxonomy" id="91360"/>
    <lineage>
        <taxon>Bacteria</taxon>
        <taxon>Pseudomonadati</taxon>
        <taxon>Thermodesulfobacteriota</taxon>
        <taxon>Desulfobulbia</taxon>
        <taxon>Desulfobulbales</taxon>
        <taxon>Desulfocapsaceae</taxon>
        <taxon>Desulforhopalus</taxon>
    </lineage>
</organism>
<gene>
    <name evidence="1" type="ORF">SAMN05660330_04125</name>
</gene>
<accession>A0A1H0VLB6</accession>
<dbReference type="AlphaFoldDB" id="A0A1H0VLB6"/>
<dbReference type="OrthoDB" id="6199461at2"/>
<dbReference type="SUPFAM" id="SSF48295">
    <property type="entry name" value="TrpR-like"/>
    <property type="match status" value="1"/>
</dbReference>
<dbReference type="EMBL" id="FNJI01000053">
    <property type="protein sequence ID" value="SDP79008.1"/>
    <property type="molecule type" value="Genomic_DNA"/>
</dbReference>
<protein>
    <submittedName>
        <fullName evidence="1">Helix-turn-helix domain-containing protein</fullName>
    </submittedName>
</protein>
<evidence type="ECO:0000313" key="1">
    <source>
        <dbReference type="EMBL" id="SDP79008.1"/>
    </source>
</evidence>
<dbReference type="Proteomes" id="UP000199073">
    <property type="component" value="Unassembled WGS sequence"/>
</dbReference>
<proteinExistence type="predicted"/>
<evidence type="ECO:0000313" key="2">
    <source>
        <dbReference type="Proteomes" id="UP000199073"/>
    </source>
</evidence>
<dbReference type="GO" id="GO:0043565">
    <property type="term" value="F:sequence-specific DNA binding"/>
    <property type="evidence" value="ECO:0007669"/>
    <property type="project" value="InterPro"/>
</dbReference>
<dbReference type="RefSeq" id="WP_092225990.1">
    <property type="nucleotide sequence ID" value="NZ_FNJI01000053.1"/>
</dbReference>